<feature type="signal peptide" evidence="2">
    <location>
        <begin position="1"/>
        <end position="20"/>
    </location>
</feature>
<proteinExistence type="predicted"/>
<dbReference type="InterPro" id="IPR000073">
    <property type="entry name" value="AB_hydrolase_1"/>
</dbReference>
<accession>A0ABU5Q5T1</accession>
<organism evidence="4 5">
    <name type="scientific">Arcicella rigui</name>
    <dbReference type="NCBI Taxonomy" id="797020"/>
    <lineage>
        <taxon>Bacteria</taxon>
        <taxon>Pseudomonadati</taxon>
        <taxon>Bacteroidota</taxon>
        <taxon>Cytophagia</taxon>
        <taxon>Cytophagales</taxon>
        <taxon>Flectobacillaceae</taxon>
        <taxon>Arcicella</taxon>
    </lineage>
</organism>
<comment type="caution">
    <text evidence="4">The sequence shown here is derived from an EMBL/GenBank/DDBJ whole genome shotgun (WGS) entry which is preliminary data.</text>
</comment>
<evidence type="ECO:0000256" key="2">
    <source>
        <dbReference type="SAM" id="SignalP"/>
    </source>
</evidence>
<dbReference type="InterPro" id="IPR029058">
    <property type="entry name" value="AB_hydrolase_fold"/>
</dbReference>
<feature type="chain" id="PRO_5045961923" evidence="2">
    <location>
        <begin position="21"/>
        <end position="324"/>
    </location>
</feature>
<reference evidence="4 5" key="1">
    <citation type="submission" date="2023-12" db="EMBL/GenBank/DDBJ databases">
        <title>Novel species of the genus Arcicella isolated from rivers.</title>
        <authorList>
            <person name="Lu H."/>
        </authorList>
    </citation>
    <scope>NUCLEOTIDE SEQUENCE [LARGE SCALE GENOMIC DNA]</scope>
    <source>
        <strain evidence="4 5">KCTC 23307</strain>
    </source>
</reference>
<evidence type="ECO:0000313" key="4">
    <source>
        <dbReference type="EMBL" id="MEA5138098.1"/>
    </source>
</evidence>
<feature type="region of interest" description="Disordered" evidence="1">
    <location>
        <begin position="20"/>
        <end position="39"/>
    </location>
</feature>
<dbReference type="Proteomes" id="UP001302949">
    <property type="component" value="Unassembled WGS sequence"/>
</dbReference>
<gene>
    <name evidence="4" type="ORF">VB248_03075</name>
</gene>
<dbReference type="PANTHER" id="PTHR42977:SF1">
    <property type="entry name" value="BLR6576 PROTEIN"/>
    <property type="match status" value="1"/>
</dbReference>
<feature type="domain" description="AB hydrolase-1" evidence="3">
    <location>
        <begin position="63"/>
        <end position="306"/>
    </location>
</feature>
<dbReference type="GO" id="GO:0016787">
    <property type="term" value="F:hydrolase activity"/>
    <property type="evidence" value="ECO:0007669"/>
    <property type="project" value="UniProtKB-KW"/>
</dbReference>
<keyword evidence="5" id="KW-1185">Reference proteome</keyword>
<dbReference type="PRINTS" id="PR00111">
    <property type="entry name" value="ABHYDROLASE"/>
</dbReference>
<dbReference type="Pfam" id="PF00561">
    <property type="entry name" value="Abhydrolase_1"/>
    <property type="match status" value="1"/>
</dbReference>
<dbReference type="RefSeq" id="WP_323295263.1">
    <property type="nucleotide sequence ID" value="NZ_JAYFUM010000003.1"/>
</dbReference>
<dbReference type="SUPFAM" id="SSF53474">
    <property type="entry name" value="alpha/beta-Hydrolases"/>
    <property type="match status" value="1"/>
</dbReference>
<keyword evidence="4" id="KW-0378">Hydrolase</keyword>
<evidence type="ECO:0000256" key="1">
    <source>
        <dbReference type="SAM" id="MobiDB-lite"/>
    </source>
</evidence>
<dbReference type="InterPro" id="IPR051340">
    <property type="entry name" value="Haloalkane_dehalogenase"/>
</dbReference>
<dbReference type="Gene3D" id="3.40.50.1820">
    <property type="entry name" value="alpha/beta hydrolase"/>
    <property type="match status" value="1"/>
</dbReference>
<dbReference type="EMBL" id="JAYFUM010000003">
    <property type="protein sequence ID" value="MEA5138098.1"/>
    <property type="molecule type" value="Genomic_DNA"/>
</dbReference>
<evidence type="ECO:0000259" key="3">
    <source>
        <dbReference type="Pfam" id="PF00561"/>
    </source>
</evidence>
<evidence type="ECO:0000313" key="5">
    <source>
        <dbReference type="Proteomes" id="UP001302949"/>
    </source>
</evidence>
<protein>
    <submittedName>
        <fullName evidence="4">Alpha/beta hydrolase</fullName>
    </submittedName>
</protein>
<sequence length="324" mass="36466">MKTRVIISIMLLGSVLTSFSSNTPSKKGNHSSKSMSHQTISHKKVKVGELEIFYREAGDNNKPTLLLLHGFPSSSHMFRDLINDLSNEYHLIAPDYPGFGESSAPTPKEYQYTFDNLANTVNQFIDILGLKKFSLYVQDYGGPVGFRIATRRPEMIQALIVQNANAYNEGLGEVLKPLVAYLQTPNPETEKEARFFLTLEATKWQYTNGAENVNKISPASYTLDQYYLNRTGNDEIQLALFRNYGTNIPLYQDWQAYFRKYQPATLVISGKNDQLFVAAGAKAFKKDIPDAQISLLNGGHFVLEEHHAEAADLIKAFLIRKGIK</sequence>
<keyword evidence="2" id="KW-0732">Signal</keyword>
<dbReference type="PANTHER" id="PTHR42977">
    <property type="entry name" value="HYDROLASE-RELATED"/>
    <property type="match status" value="1"/>
</dbReference>
<name>A0ABU5Q5T1_9BACT</name>